<sequence length="115" mass="11990">MPAPDGGGHRRLRGRRAAGIGQVPDVAHPPGGGGLTPERDEGKHAMYEYELFKVRERELHGRAAAERLAREAVAAAGERGGLVRRVVRAVRRAPAAPAARVAEQGRSGAVAGCAG</sequence>
<dbReference type="HOGENOM" id="CLU_2105724_0_0_11"/>
<evidence type="ECO:0000313" key="2">
    <source>
        <dbReference type="EMBL" id="BAJ30893.1"/>
    </source>
</evidence>
<dbReference type="Proteomes" id="UP000007076">
    <property type="component" value="Chromosome"/>
</dbReference>
<organism evidence="2 3">
    <name type="scientific">Kitasatospora setae (strain ATCC 33774 / DSM 43861 / JCM 3304 / KCC A-0304 / NBRC 14216 / KM-6054)</name>
    <name type="common">Streptomyces setae</name>
    <dbReference type="NCBI Taxonomy" id="452652"/>
    <lineage>
        <taxon>Bacteria</taxon>
        <taxon>Bacillati</taxon>
        <taxon>Actinomycetota</taxon>
        <taxon>Actinomycetes</taxon>
        <taxon>Kitasatosporales</taxon>
        <taxon>Streptomycetaceae</taxon>
        <taxon>Kitasatospora</taxon>
    </lineage>
</organism>
<evidence type="ECO:0000256" key="1">
    <source>
        <dbReference type="SAM" id="MobiDB-lite"/>
    </source>
</evidence>
<name>E4NHB3_KITSK</name>
<feature type="region of interest" description="Disordered" evidence="1">
    <location>
        <begin position="96"/>
        <end position="115"/>
    </location>
</feature>
<dbReference type="AlphaFoldDB" id="E4NHB3"/>
<dbReference type="KEGG" id="ksk:KSE_51150"/>
<dbReference type="STRING" id="452652.KSE_51150"/>
<gene>
    <name evidence="2" type="ordered locus">KSE_51150</name>
</gene>
<protein>
    <submittedName>
        <fullName evidence="2">Uncharacterized protein</fullName>
    </submittedName>
</protein>
<accession>E4NHB3</accession>
<dbReference type="EMBL" id="AP010968">
    <property type="protein sequence ID" value="BAJ30893.1"/>
    <property type="molecule type" value="Genomic_DNA"/>
</dbReference>
<reference evidence="2 3" key="1">
    <citation type="journal article" date="2010" name="DNA Res.">
        <title>Genome sequence of Kitasatospora setae NBRC 14216T: an evolutionary snapshot of the family Streptomycetaceae.</title>
        <authorList>
            <person name="Ichikawa N."/>
            <person name="Oguchi A."/>
            <person name="Ikeda H."/>
            <person name="Ishikawa J."/>
            <person name="Kitani S."/>
            <person name="Watanabe Y."/>
            <person name="Nakamura S."/>
            <person name="Katano Y."/>
            <person name="Kishi E."/>
            <person name="Sasagawa M."/>
            <person name="Ankai A."/>
            <person name="Fukui S."/>
            <person name="Hashimoto Y."/>
            <person name="Kamata S."/>
            <person name="Otoguro M."/>
            <person name="Tanikawa S."/>
            <person name="Nihira T."/>
            <person name="Horinouchi S."/>
            <person name="Ohnishi Y."/>
            <person name="Hayakawa M."/>
            <person name="Kuzuyama T."/>
            <person name="Arisawa A."/>
            <person name="Nomoto F."/>
            <person name="Miura H."/>
            <person name="Takahashi Y."/>
            <person name="Fujita N."/>
        </authorList>
    </citation>
    <scope>NUCLEOTIDE SEQUENCE [LARGE SCALE GENOMIC DNA]</scope>
    <source>
        <strain evidence="3">ATCC 33774 / DSM 43861 / JCM 3304 / KCC A-0304 / NBRC 14216 / KM-6054</strain>
    </source>
</reference>
<feature type="region of interest" description="Disordered" evidence="1">
    <location>
        <begin position="1"/>
        <end position="41"/>
    </location>
</feature>
<dbReference type="PATRIC" id="fig|452652.3.peg.5114"/>
<keyword evidence="3" id="KW-1185">Reference proteome</keyword>
<evidence type="ECO:0000313" key="3">
    <source>
        <dbReference type="Proteomes" id="UP000007076"/>
    </source>
</evidence>
<proteinExistence type="predicted"/>